<dbReference type="STRING" id="321763.SAMN04488692_10291"/>
<evidence type="ECO:0000313" key="13">
    <source>
        <dbReference type="EMBL" id="SDL19100.1"/>
    </source>
</evidence>
<dbReference type="EC" id="6.3.1.5" evidence="8 10"/>
<feature type="binding site" description="in other chain" evidence="8">
    <location>
        <begin position="242"/>
        <end position="243"/>
    </location>
    <ligand>
        <name>deamido-NAD(+)</name>
        <dbReference type="ChEBI" id="CHEBI:58437"/>
        <note>ligand shared between two neighboring subunits</note>
    </ligand>
</feature>
<evidence type="ECO:0000256" key="2">
    <source>
        <dbReference type="ARBA" id="ARBA00022598"/>
    </source>
</evidence>
<evidence type="ECO:0000256" key="7">
    <source>
        <dbReference type="ARBA" id="ARBA00023027"/>
    </source>
</evidence>
<feature type="binding site" description="in other chain" evidence="8">
    <location>
        <position position="125"/>
    </location>
    <ligand>
        <name>deamido-NAD(+)</name>
        <dbReference type="ChEBI" id="CHEBI:58437"/>
        <note>ligand shared between two neighboring subunits</note>
    </ligand>
</feature>
<dbReference type="InterPro" id="IPR014729">
    <property type="entry name" value="Rossmann-like_a/b/a_fold"/>
</dbReference>
<sequence>MDSADDLEYNKAHDYDEIAANLCSWIVDRVEDAGKSGGVLGLSGGLDSAVTAALIQRVFPENSLAVIMPCGSSADSIEDAELVAKKIGINVKKLQLDEVYDNLLFKLRKLEPGEDRLASANIKPRLRMTSLYYLAARRDALVIGTDNWSELTTGYFTKHGDGGVDIAPLGRLVKNEIRVLARHLGIPERIIEKKPTAGLWQDQSDEKEMGFSYKTLDRYILTGEAEPELEERIKKMKDSTRHKIEPPPVPAREKILGGD</sequence>
<evidence type="ECO:0000256" key="8">
    <source>
        <dbReference type="HAMAP-Rule" id="MF_00193"/>
    </source>
</evidence>
<keyword evidence="2 8" id="KW-0436">Ligase</keyword>
<dbReference type="RefSeq" id="WP_234985455.1">
    <property type="nucleotide sequence ID" value="NZ_FNGO01000002.1"/>
</dbReference>
<feature type="binding site" evidence="8">
    <location>
        <position position="145"/>
    </location>
    <ligand>
        <name>ATP</name>
        <dbReference type="ChEBI" id="CHEBI:30616"/>
    </ligand>
</feature>
<feature type="domain" description="NAD/GMP synthase" evidence="12">
    <location>
        <begin position="20"/>
        <end position="244"/>
    </location>
</feature>
<comment type="subunit">
    <text evidence="8">Homodimer.</text>
</comment>
<evidence type="ECO:0000256" key="6">
    <source>
        <dbReference type="ARBA" id="ARBA00022842"/>
    </source>
</evidence>
<evidence type="ECO:0000256" key="10">
    <source>
        <dbReference type="RuleBase" id="RU003812"/>
    </source>
</evidence>
<dbReference type="GO" id="GO:0005524">
    <property type="term" value="F:ATP binding"/>
    <property type="evidence" value="ECO:0007669"/>
    <property type="project" value="UniProtKB-UniRule"/>
</dbReference>
<evidence type="ECO:0000313" key="14">
    <source>
        <dbReference type="Proteomes" id="UP000199476"/>
    </source>
</evidence>
<dbReference type="NCBIfam" id="TIGR00552">
    <property type="entry name" value="nadE"/>
    <property type="match status" value="1"/>
</dbReference>
<evidence type="ECO:0000256" key="3">
    <source>
        <dbReference type="ARBA" id="ARBA00022723"/>
    </source>
</evidence>
<dbReference type="SUPFAM" id="SSF52402">
    <property type="entry name" value="Adenine nucleotide alpha hydrolases-like"/>
    <property type="match status" value="1"/>
</dbReference>
<keyword evidence="6 8" id="KW-0460">Magnesium</keyword>
<accession>A0A1G9I1H1</accession>
<dbReference type="Proteomes" id="UP000199476">
    <property type="component" value="Unassembled WGS sequence"/>
</dbReference>
<evidence type="ECO:0000256" key="9">
    <source>
        <dbReference type="RuleBase" id="RU003811"/>
    </source>
</evidence>
<evidence type="ECO:0000256" key="4">
    <source>
        <dbReference type="ARBA" id="ARBA00022741"/>
    </source>
</evidence>
<organism evidence="13 14">
    <name type="scientific">Halarsenatibacter silvermanii</name>
    <dbReference type="NCBI Taxonomy" id="321763"/>
    <lineage>
        <taxon>Bacteria</taxon>
        <taxon>Bacillati</taxon>
        <taxon>Bacillota</taxon>
        <taxon>Clostridia</taxon>
        <taxon>Halanaerobiales</taxon>
        <taxon>Halarsenatibacteraceae</taxon>
        <taxon>Halarsenatibacter</taxon>
    </lineage>
</organism>
<proteinExistence type="inferred from homology"/>
<dbReference type="GO" id="GO:0046872">
    <property type="term" value="F:metal ion binding"/>
    <property type="evidence" value="ECO:0007669"/>
    <property type="project" value="UniProtKB-KW"/>
</dbReference>
<dbReference type="CDD" id="cd00553">
    <property type="entry name" value="NAD_synthase"/>
    <property type="match status" value="1"/>
</dbReference>
<name>A0A1G9I1H1_9FIRM</name>
<dbReference type="AlphaFoldDB" id="A0A1G9I1H1"/>
<dbReference type="InterPro" id="IPR022926">
    <property type="entry name" value="NH(3)-dep_NAD(+)_synth"/>
</dbReference>
<feature type="region of interest" description="Disordered" evidence="11">
    <location>
        <begin position="231"/>
        <end position="259"/>
    </location>
</feature>
<dbReference type="HAMAP" id="MF_00193">
    <property type="entry name" value="NadE_ammonia_dep"/>
    <property type="match status" value="1"/>
</dbReference>
<evidence type="ECO:0000256" key="5">
    <source>
        <dbReference type="ARBA" id="ARBA00022840"/>
    </source>
</evidence>
<dbReference type="GO" id="GO:0003952">
    <property type="term" value="F:NAD+ synthase (glutamine-hydrolyzing) activity"/>
    <property type="evidence" value="ECO:0007669"/>
    <property type="project" value="InterPro"/>
</dbReference>
<dbReference type="GO" id="GO:0008795">
    <property type="term" value="F:NAD+ synthase activity"/>
    <property type="evidence" value="ECO:0007669"/>
    <property type="project" value="UniProtKB-UniRule"/>
</dbReference>
<dbReference type="Gene3D" id="3.40.50.620">
    <property type="entry name" value="HUPs"/>
    <property type="match status" value="1"/>
</dbReference>
<feature type="binding site" description="in other chain" evidence="8">
    <location>
        <position position="158"/>
    </location>
    <ligand>
        <name>deamido-NAD(+)</name>
        <dbReference type="ChEBI" id="CHEBI:58437"/>
        <note>ligand shared between two neighboring subunits</note>
    </ligand>
</feature>
<feature type="binding site" evidence="8">
    <location>
        <position position="165"/>
    </location>
    <ligand>
        <name>deamido-NAD(+)</name>
        <dbReference type="ChEBI" id="CHEBI:58437"/>
        <note>ligand shared between two neighboring subunits</note>
    </ligand>
</feature>
<keyword evidence="14" id="KW-1185">Reference proteome</keyword>
<evidence type="ECO:0000259" key="12">
    <source>
        <dbReference type="Pfam" id="PF02540"/>
    </source>
</evidence>
<protein>
    <recommendedName>
        <fullName evidence="8 10">NH(3)-dependent NAD(+) synthetase</fullName>
        <ecNumber evidence="8 10">6.3.1.5</ecNumber>
    </recommendedName>
</protein>
<evidence type="ECO:0000256" key="11">
    <source>
        <dbReference type="SAM" id="MobiDB-lite"/>
    </source>
</evidence>
<evidence type="ECO:0000256" key="1">
    <source>
        <dbReference type="ARBA" id="ARBA00005859"/>
    </source>
</evidence>
<feature type="binding site" evidence="8">
    <location>
        <position position="47"/>
    </location>
    <ligand>
        <name>Mg(2+)</name>
        <dbReference type="ChEBI" id="CHEBI:18420"/>
    </ligand>
</feature>
<comment type="pathway">
    <text evidence="8">Cofactor biosynthesis; NAD(+) biosynthesis; NAD(+) from deamido-NAD(+) (ammonia route): step 1/1.</text>
</comment>
<dbReference type="GO" id="GO:0004359">
    <property type="term" value="F:glutaminase activity"/>
    <property type="evidence" value="ECO:0007669"/>
    <property type="project" value="InterPro"/>
</dbReference>
<keyword evidence="3 8" id="KW-0479">Metal-binding</keyword>
<keyword evidence="7 8" id="KW-0520">NAD</keyword>
<dbReference type="InterPro" id="IPR003694">
    <property type="entry name" value="NAD_synthase"/>
</dbReference>
<feature type="binding site" evidence="8">
    <location>
        <position position="174"/>
    </location>
    <ligand>
        <name>ATP</name>
        <dbReference type="ChEBI" id="CHEBI:30616"/>
    </ligand>
</feature>
<dbReference type="UniPathway" id="UPA00253">
    <property type="reaction ID" value="UER00333"/>
</dbReference>
<comment type="similarity">
    <text evidence="1 8 9">Belongs to the NAD synthetase family.</text>
</comment>
<dbReference type="Pfam" id="PF02540">
    <property type="entry name" value="NAD_synthase"/>
    <property type="match status" value="1"/>
</dbReference>
<reference evidence="13 14" key="1">
    <citation type="submission" date="2016-10" db="EMBL/GenBank/DDBJ databases">
        <authorList>
            <person name="de Groot N.N."/>
        </authorList>
    </citation>
    <scope>NUCLEOTIDE SEQUENCE [LARGE SCALE GENOMIC DNA]</scope>
    <source>
        <strain evidence="13 14">SLAS-1</strain>
    </source>
</reference>
<dbReference type="InterPro" id="IPR022310">
    <property type="entry name" value="NAD/GMP_synthase"/>
</dbReference>
<comment type="catalytic activity">
    <reaction evidence="8 10">
        <text>deamido-NAD(+) + NH4(+) + ATP = AMP + diphosphate + NAD(+) + H(+)</text>
        <dbReference type="Rhea" id="RHEA:21188"/>
        <dbReference type="ChEBI" id="CHEBI:15378"/>
        <dbReference type="ChEBI" id="CHEBI:28938"/>
        <dbReference type="ChEBI" id="CHEBI:30616"/>
        <dbReference type="ChEBI" id="CHEBI:33019"/>
        <dbReference type="ChEBI" id="CHEBI:57540"/>
        <dbReference type="ChEBI" id="CHEBI:58437"/>
        <dbReference type="ChEBI" id="CHEBI:456215"/>
        <dbReference type="EC" id="6.3.1.5"/>
    </reaction>
</comment>
<feature type="binding site" evidence="8">
    <location>
        <position position="196"/>
    </location>
    <ligand>
        <name>ATP</name>
        <dbReference type="ChEBI" id="CHEBI:30616"/>
    </ligand>
</feature>
<comment type="function">
    <text evidence="8">Catalyzes the ATP-dependent amidation of deamido-NAD to form NAD. Uses ammonia as a nitrogen source.</text>
</comment>
<gene>
    <name evidence="8" type="primary">nadE</name>
    <name evidence="13" type="ORF">SAMN04488692_10291</name>
</gene>
<keyword evidence="5 8" id="KW-0067">ATP-binding</keyword>
<dbReference type="GO" id="GO:0005737">
    <property type="term" value="C:cytoplasm"/>
    <property type="evidence" value="ECO:0007669"/>
    <property type="project" value="InterPro"/>
</dbReference>
<keyword evidence="4 8" id="KW-0547">Nucleotide-binding</keyword>
<feature type="binding site" evidence="8">
    <location>
        <position position="150"/>
    </location>
    <ligand>
        <name>Mg(2+)</name>
        <dbReference type="ChEBI" id="CHEBI:18420"/>
    </ligand>
</feature>
<dbReference type="PANTHER" id="PTHR23090">
    <property type="entry name" value="NH 3 /GLUTAMINE-DEPENDENT NAD + SYNTHETASE"/>
    <property type="match status" value="1"/>
</dbReference>
<dbReference type="PANTHER" id="PTHR23090:SF9">
    <property type="entry name" value="GLUTAMINE-DEPENDENT NAD(+) SYNTHETASE"/>
    <property type="match status" value="1"/>
</dbReference>
<feature type="binding site" evidence="8">
    <location>
        <begin position="41"/>
        <end position="48"/>
    </location>
    <ligand>
        <name>ATP</name>
        <dbReference type="ChEBI" id="CHEBI:30616"/>
    </ligand>
</feature>
<dbReference type="GO" id="GO:0009435">
    <property type="term" value="P:NAD+ biosynthetic process"/>
    <property type="evidence" value="ECO:0007669"/>
    <property type="project" value="UniProtKB-UniRule"/>
</dbReference>
<dbReference type="EMBL" id="FNGO01000002">
    <property type="protein sequence ID" value="SDL19100.1"/>
    <property type="molecule type" value="Genomic_DNA"/>
</dbReference>